<name>A0ABU7USY1_9CLOT</name>
<keyword evidence="2" id="KW-1185">Reference proteome</keyword>
<organism evidence="1 2">
    <name type="scientific">Clostridium frigoriphilum</name>
    <dbReference type="NCBI Taxonomy" id="443253"/>
    <lineage>
        <taxon>Bacteria</taxon>
        <taxon>Bacillati</taxon>
        <taxon>Bacillota</taxon>
        <taxon>Clostridia</taxon>
        <taxon>Eubacteriales</taxon>
        <taxon>Clostridiaceae</taxon>
        <taxon>Clostridium</taxon>
    </lineage>
</organism>
<comment type="caution">
    <text evidence="1">The sequence shown here is derived from an EMBL/GenBank/DDBJ whole genome shotgun (WGS) entry which is preliminary data.</text>
</comment>
<dbReference type="Pfam" id="PF16468">
    <property type="entry name" value="DUF5049"/>
    <property type="match status" value="1"/>
</dbReference>
<gene>
    <name evidence="1" type="ORF">SJI18_14255</name>
</gene>
<dbReference type="InterPro" id="IPR032488">
    <property type="entry name" value="DUF5049"/>
</dbReference>
<protein>
    <submittedName>
        <fullName evidence="1">DUF5049 domain-containing protein</fullName>
    </submittedName>
</protein>
<proteinExistence type="predicted"/>
<accession>A0ABU7USY1</accession>
<evidence type="ECO:0000313" key="1">
    <source>
        <dbReference type="EMBL" id="MEF2113468.1"/>
    </source>
</evidence>
<reference evidence="1 2" key="1">
    <citation type="submission" date="2023-11" db="EMBL/GenBank/DDBJ databases">
        <title>Draft genome sequence of a psychrophilic Clostridium strain from permafrost water brine.</title>
        <authorList>
            <person name="Shcherbakova V.A."/>
            <person name="Trubitsyn V.E."/>
            <person name="Zakharyuk A.G."/>
        </authorList>
    </citation>
    <scope>NUCLEOTIDE SEQUENCE [LARGE SCALE GENOMIC DNA]</scope>
    <source>
        <strain evidence="1 2">14F</strain>
    </source>
</reference>
<sequence>MKKGNYNYEGLRGQKKVVSDKIVGQILLIRKHGQYNMVDTVNVQREAYNREFYELVSFLEEHKKEYLNFILTGDR</sequence>
<dbReference type="Proteomes" id="UP001498469">
    <property type="component" value="Unassembled WGS sequence"/>
</dbReference>
<evidence type="ECO:0000313" key="2">
    <source>
        <dbReference type="Proteomes" id="UP001498469"/>
    </source>
</evidence>
<dbReference type="EMBL" id="JAZHFS010000013">
    <property type="protein sequence ID" value="MEF2113468.1"/>
    <property type="molecule type" value="Genomic_DNA"/>
</dbReference>